<keyword evidence="2" id="KW-1185">Reference proteome</keyword>
<dbReference type="EMBL" id="OX465086">
    <property type="protein sequence ID" value="CAI9262158.1"/>
    <property type="molecule type" value="Genomic_DNA"/>
</dbReference>
<evidence type="ECO:0000313" key="1">
    <source>
        <dbReference type="EMBL" id="CAI9262158.1"/>
    </source>
</evidence>
<dbReference type="Proteomes" id="UP001177003">
    <property type="component" value="Chromosome 0"/>
</dbReference>
<accession>A0AA35Y8V5</accession>
<sequence length="134" mass="14948">MTGKPTVKRIRDASQRSREHIISKAGKNISCGICKEKGHNKTTCTQVPRPTKTNVTKKQRIMQTQESVVTVNKSKQVVTVNEAEELGRVNQIVRQVNTTGQPSKRKKLERILKLKLAKRVEGEGSTVGSPMELD</sequence>
<organism evidence="1 2">
    <name type="scientific">Lactuca saligna</name>
    <name type="common">Willowleaf lettuce</name>
    <dbReference type="NCBI Taxonomy" id="75948"/>
    <lineage>
        <taxon>Eukaryota</taxon>
        <taxon>Viridiplantae</taxon>
        <taxon>Streptophyta</taxon>
        <taxon>Embryophyta</taxon>
        <taxon>Tracheophyta</taxon>
        <taxon>Spermatophyta</taxon>
        <taxon>Magnoliopsida</taxon>
        <taxon>eudicotyledons</taxon>
        <taxon>Gunneridae</taxon>
        <taxon>Pentapetalae</taxon>
        <taxon>asterids</taxon>
        <taxon>campanulids</taxon>
        <taxon>Asterales</taxon>
        <taxon>Asteraceae</taxon>
        <taxon>Cichorioideae</taxon>
        <taxon>Cichorieae</taxon>
        <taxon>Lactucinae</taxon>
        <taxon>Lactuca</taxon>
    </lineage>
</organism>
<evidence type="ECO:0000313" key="2">
    <source>
        <dbReference type="Proteomes" id="UP001177003"/>
    </source>
</evidence>
<protein>
    <submittedName>
        <fullName evidence="1">Uncharacterized protein</fullName>
    </submittedName>
</protein>
<reference evidence="1" key="1">
    <citation type="submission" date="2023-04" db="EMBL/GenBank/DDBJ databases">
        <authorList>
            <person name="Vijverberg K."/>
            <person name="Xiong W."/>
            <person name="Schranz E."/>
        </authorList>
    </citation>
    <scope>NUCLEOTIDE SEQUENCE</scope>
</reference>
<proteinExistence type="predicted"/>
<dbReference type="AlphaFoldDB" id="A0AA35Y8V5"/>
<gene>
    <name evidence="1" type="ORF">LSALG_LOCUS2912</name>
</gene>
<name>A0AA35Y8V5_LACSI</name>